<feature type="domain" description="Protein kinase" evidence="11">
    <location>
        <begin position="389"/>
        <end position="653"/>
    </location>
</feature>
<feature type="transmembrane region" description="Helical" evidence="9">
    <location>
        <begin position="287"/>
        <end position="309"/>
    </location>
</feature>
<dbReference type="Gene3D" id="3.80.10.10">
    <property type="entry name" value="Ribonuclease Inhibitor"/>
    <property type="match status" value="2"/>
</dbReference>
<keyword evidence="6" id="KW-0677">Repeat</keyword>
<dbReference type="GO" id="GO:0004674">
    <property type="term" value="F:protein serine/threonine kinase activity"/>
    <property type="evidence" value="ECO:0000318"/>
    <property type="project" value="GO_Central"/>
</dbReference>
<evidence type="ECO:0000256" key="3">
    <source>
        <dbReference type="ARBA" id="ARBA00022614"/>
    </source>
</evidence>
<evidence type="ECO:0000256" key="8">
    <source>
        <dbReference type="ARBA" id="ARBA00023136"/>
    </source>
</evidence>
<gene>
    <name evidence="12" type="primary">LOC101244333</name>
</gene>
<dbReference type="RefSeq" id="XP_004231868.1">
    <property type="nucleotide sequence ID" value="XM_004231820.5"/>
</dbReference>
<name>A0A3Q7FZL1_SOLLC</name>
<dbReference type="InterPro" id="IPR000719">
    <property type="entry name" value="Prot_kinase_dom"/>
</dbReference>
<dbReference type="OrthoDB" id="4062651at2759"/>
<keyword evidence="3" id="KW-0433">Leucine-rich repeat</keyword>
<dbReference type="FunCoup" id="A0A3Q7FZL1">
    <property type="interactions" value="1142"/>
</dbReference>
<dbReference type="FunFam" id="3.80.10.10:FF:000722">
    <property type="entry name" value="Leucine-rich repeat receptor-like protein kinase"/>
    <property type="match status" value="1"/>
</dbReference>
<organism evidence="12">
    <name type="scientific">Solanum lycopersicum</name>
    <name type="common">Tomato</name>
    <name type="synonym">Lycopersicon esculentum</name>
    <dbReference type="NCBI Taxonomy" id="4081"/>
    <lineage>
        <taxon>Eukaryota</taxon>
        <taxon>Viridiplantae</taxon>
        <taxon>Streptophyta</taxon>
        <taxon>Embryophyta</taxon>
        <taxon>Tracheophyta</taxon>
        <taxon>Spermatophyta</taxon>
        <taxon>Magnoliopsida</taxon>
        <taxon>eudicotyledons</taxon>
        <taxon>Gunneridae</taxon>
        <taxon>Pentapetalae</taxon>
        <taxon>asterids</taxon>
        <taxon>lamiids</taxon>
        <taxon>Solanales</taxon>
        <taxon>Solanaceae</taxon>
        <taxon>Solanoideae</taxon>
        <taxon>Solaneae</taxon>
        <taxon>Solanum</taxon>
        <taxon>Solanum subgen. Lycopersicon</taxon>
    </lineage>
</organism>
<sequence length="666" mass="73652">MSPLMLLLCFLLQLIYTFYSCSSSSAAAAATTTPSAPFNSLLPSDAVSLLSFKSKADLDNKLHYTLNERFDYCQWRGVKCVQGRVVRLVLQGFSLRGTFPPNSLTHLDQLRILNLRNNSLSGPIPDLSGLLNLKTLFLDHNFFSGTFPLSVLSIHLLVILDLSRNNLTGSLPARLTVLDRLNYLRLDSNWFNGSIPPLNQTQLQIFNVSNNNLTGPVPVTPTLKKFNVRSFLRNPNLCGEVVDKPCRSAPFFDSPSSAASPPTPLYQNAQSQGILITPPPQHKHKKVGVVLGFVVGTLILIAAVLCLFASVKRRKEETEIESKETKCTIETITNSAANATVSEPDDSSQEIKLEKEVKVLQAPKQQMKSGNLIFCSGETELYSLEQLMRASAELLGRGTIGTTYKALMASQLIVSVKRLDAGKTSITSAEAFEQHMESVGMLRHPNLVAVRAYFQAKQERLVIYDYQPNGSLFNLIHGSRSTRARPLHWTSCLKIAEDVAQGIAYIHQASKLTHGNLKSSNVLLGSDFEACLTDYSIIALADISSEDDPDSARYKAPEVRKSARRATPGSDVYAYGILLLELLTGKPPSQHPHLSPPDVPDWVRAMREDDNEEDRWLAMLVDLASICSLTSPEQRPTMRQILKIIQDIKDSAMVENNKRDAHNGYS</sequence>
<evidence type="ECO:0000259" key="11">
    <source>
        <dbReference type="PROSITE" id="PS50011"/>
    </source>
</evidence>
<reference evidence="12" key="2">
    <citation type="submission" date="2019-01" db="UniProtKB">
        <authorList>
            <consortium name="EnsemblPlants"/>
        </authorList>
    </citation>
    <scope>IDENTIFICATION</scope>
    <source>
        <strain evidence="12">cv. Heinz 1706</strain>
    </source>
</reference>
<dbReference type="InterPro" id="IPR001611">
    <property type="entry name" value="Leu-rich_rpt"/>
</dbReference>
<dbReference type="PANTHER" id="PTHR48007">
    <property type="entry name" value="LEUCINE-RICH REPEAT RECEPTOR-LIKE PROTEIN KINASE PXC1"/>
    <property type="match status" value="1"/>
</dbReference>
<dbReference type="Gramene" id="Solyc02g093100.3.1">
    <property type="protein sequence ID" value="Solyc02g093100.3.1"/>
    <property type="gene ID" value="Solyc02g093100.3"/>
</dbReference>
<dbReference type="Proteomes" id="UP000004994">
    <property type="component" value="Chromosome 2"/>
</dbReference>
<dbReference type="InterPro" id="IPR046959">
    <property type="entry name" value="PRK1-6/SRF4-like"/>
</dbReference>
<evidence type="ECO:0000256" key="6">
    <source>
        <dbReference type="ARBA" id="ARBA00022737"/>
    </source>
</evidence>
<dbReference type="GO" id="GO:0005524">
    <property type="term" value="F:ATP binding"/>
    <property type="evidence" value="ECO:0007669"/>
    <property type="project" value="InterPro"/>
</dbReference>
<dbReference type="InterPro" id="IPR032675">
    <property type="entry name" value="LRR_dom_sf"/>
</dbReference>
<keyword evidence="7 9" id="KW-1133">Transmembrane helix</keyword>
<dbReference type="GO" id="GO:0005886">
    <property type="term" value="C:plasma membrane"/>
    <property type="evidence" value="ECO:0000318"/>
    <property type="project" value="GO_Central"/>
</dbReference>
<dbReference type="FunFam" id="3.80.10.10:FF:002837">
    <property type="entry name" value="Probable inactive receptor kinase At5g67200"/>
    <property type="match status" value="1"/>
</dbReference>
<dbReference type="InParanoid" id="A0A3Q7FZL1"/>
<feature type="signal peptide" evidence="10">
    <location>
        <begin position="1"/>
        <end position="17"/>
    </location>
</feature>
<protein>
    <recommendedName>
        <fullName evidence="11">Protein kinase domain-containing protein</fullName>
    </recommendedName>
</protein>
<dbReference type="PROSITE" id="PS51450">
    <property type="entry name" value="LRR"/>
    <property type="match status" value="1"/>
</dbReference>
<dbReference type="Pfam" id="PF00069">
    <property type="entry name" value="Pkinase"/>
    <property type="match status" value="1"/>
</dbReference>
<evidence type="ECO:0000256" key="10">
    <source>
        <dbReference type="SAM" id="SignalP"/>
    </source>
</evidence>
<dbReference type="EnsemblPlants" id="Solyc02g093100.3.1">
    <property type="protein sequence ID" value="Solyc02g093100.3.1"/>
    <property type="gene ID" value="Solyc02g093100.3"/>
</dbReference>
<dbReference type="PANTHER" id="PTHR48007:SF50">
    <property type="entry name" value="PROTEIN KINASE DOMAIN-CONTAINING PROTEIN"/>
    <property type="match status" value="1"/>
</dbReference>
<dbReference type="SMR" id="A0A3Q7FZL1"/>
<evidence type="ECO:0000256" key="7">
    <source>
        <dbReference type="ARBA" id="ARBA00022989"/>
    </source>
</evidence>
<dbReference type="PROSITE" id="PS50011">
    <property type="entry name" value="PROTEIN_KINASE_DOM"/>
    <property type="match status" value="1"/>
</dbReference>
<accession>A0A3Q7FZL1</accession>
<dbReference type="OMA" id="PDWVRAM"/>
<evidence type="ECO:0000256" key="5">
    <source>
        <dbReference type="ARBA" id="ARBA00022729"/>
    </source>
</evidence>
<dbReference type="PaxDb" id="4081-Solyc02g093100.2.1"/>
<proteinExistence type="predicted"/>
<reference evidence="12" key="1">
    <citation type="journal article" date="2012" name="Nature">
        <title>The tomato genome sequence provides insights into fleshy fruit evolution.</title>
        <authorList>
            <consortium name="Tomato Genome Consortium"/>
        </authorList>
    </citation>
    <scope>NUCLEOTIDE SEQUENCE [LARGE SCALE GENOMIC DNA]</scope>
    <source>
        <strain evidence="12">cv. Heinz 1706</strain>
    </source>
</reference>
<evidence type="ECO:0000313" key="12">
    <source>
        <dbReference type="EnsemblPlants" id="Solyc02g093100.3.1"/>
    </source>
</evidence>
<dbReference type="SUPFAM" id="SSF52058">
    <property type="entry name" value="L domain-like"/>
    <property type="match status" value="1"/>
</dbReference>
<dbReference type="SUPFAM" id="SSF56112">
    <property type="entry name" value="Protein kinase-like (PK-like)"/>
    <property type="match status" value="1"/>
</dbReference>
<evidence type="ECO:0000256" key="2">
    <source>
        <dbReference type="ARBA" id="ARBA00022553"/>
    </source>
</evidence>
<evidence type="ECO:0000313" key="13">
    <source>
        <dbReference type="Proteomes" id="UP000004994"/>
    </source>
</evidence>
<dbReference type="GeneID" id="101244333"/>
<keyword evidence="5 10" id="KW-0732">Signal</keyword>
<evidence type="ECO:0000256" key="1">
    <source>
        <dbReference type="ARBA" id="ARBA00004167"/>
    </source>
</evidence>
<dbReference type="AlphaFoldDB" id="A0A3Q7FZL1"/>
<keyword evidence="2" id="KW-0597">Phosphoprotein</keyword>
<evidence type="ECO:0000256" key="4">
    <source>
        <dbReference type="ARBA" id="ARBA00022692"/>
    </source>
</evidence>
<keyword evidence="8 9" id="KW-0472">Membrane</keyword>
<dbReference type="Gene3D" id="3.30.200.20">
    <property type="entry name" value="Phosphorylase Kinase, domain 1"/>
    <property type="match status" value="1"/>
</dbReference>
<feature type="chain" id="PRO_5018599232" description="Protein kinase domain-containing protein" evidence="10">
    <location>
        <begin position="18"/>
        <end position="666"/>
    </location>
</feature>
<evidence type="ECO:0000256" key="9">
    <source>
        <dbReference type="SAM" id="Phobius"/>
    </source>
</evidence>
<dbReference type="Gene3D" id="1.10.510.10">
    <property type="entry name" value="Transferase(Phosphotransferase) domain 1"/>
    <property type="match status" value="1"/>
</dbReference>
<keyword evidence="13" id="KW-1185">Reference proteome</keyword>
<keyword evidence="4 9" id="KW-0812">Transmembrane</keyword>
<dbReference type="KEGG" id="sly:101244333"/>
<dbReference type="Pfam" id="PF00560">
    <property type="entry name" value="LRR_1"/>
    <property type="match status" value="2"/>
</dbReference>
<comment type="subcellular location">
    <subcellularLocation>
        <location evidence="1">Membrane</location>
        <topology evidence="1">Single-pass membrane protein</topology>
    </subcellularLocation>
</comment>
<dbReference type="InterPro" id="IPR011009">
    <property type="entry name" value="Kinase-like_dom_sf"/>
</dbReference>